<protein>
    <submittedName>
        <fullName evidence="3">Uncharacterized protein LOC112044294</fullName>
    </submittedName>
</protein>
<name>A0A6J1MSI6_BICAN</name>
<reference evidence="3" key="1">
    <citation type="submission" date="2025-08" db="UniProtKB">
        <authorList>
            <consortium name="RefSeq"/>
        </authorList>
    </citation>
    <scope>IDENTIFICATION</scope>
</reference>
<gene>
    <name evidence="3" type="primary">LOC112044294</name>
</gene>
<organism evidence="2 3">
    <name type="scientific">Bicyclus anynana</name>
    <name type="common">Squinting bush brown butterfly</name>
    <dbReference type="NCBI Taxonomy" id="110368"/>
    <lineage>
        <taxon>Eukaryota</taxon>
        <taxon>Metazoa</taxon>
        <taxon>Ecdysozoa</taxon>
        <taxon>Arthropoda</taxon>
        <taxon>Hexapoda</taxon>
        <taxon>Insecta</taxon>
        <taxon>Pterygota</taxon>
        <taxon>Neoptera</taxon>
        <taxon>Endopterygota</taxon>
        <taxon>Lepidoptera</taxon>
        <taxon>Glossata</taxon>
        <taxon>Ditrysia</taxon>
        <taxon>Papilionoidea</taxon>
        <taxon>Nymphalidae</taxon>
        <taxon>Satyrinae</taxon>
        <taxon>Satyrini</taxon>
        <taxon>Mycalesina</taxon>
        <taxon>Bicyclus</taxon>
    </lineage>
</organism>
<dbReference type="AlphaFoldDB" id="A0A6J1MSI6"/>
<dbReference type="Pfam" id="PF09811">
    <property type="entry name" value="Yae1_N"/>
    <property type="match status" value="1"/>
</dbReference>
<evidence type="ECO:0000259" key="1">
    <source>
        <dbReference type="Pfam" id="PF09811"/>
    </source>
</evidence>
<proteinExistence type="predicted"/>
<dbReference type="KEGG" id="bany:112044294"/>
<dbReference type="GeneID" id="112044294"/>
<keyword evidence="2" id="KW-1185">Reference proteome</keyword>
<feature type="domain" description="Essential protein Yae1 N-terminal" evidence="1">
    <location>
        <begin position="24"/>
        <end position="60"/>
    </location>
</feature>
<dbReference type="RefSeq" id="XP_023935867.2">
    <property type="nucleotide sequence ID" value="XM_024080099.2"/>
</dbReference>
<evidence type="ECO:0000313" key="3">
    <source>
        <dbReference type="RefSeq" id="XP_023935867.2"/>
    </source>
</evidence>
<evidence type="ECO:0000313" key="2">
    <source>
        <dbReference type="Proteomes" id="UP001652582"/>
    </source>
</evidence>
<dbReference type="Proteomes" id="UP001652582">
    <property type="component" value="Chromosome 21"/>
</dbReference>
<sequence length="116" mass="12974">MIDESINISAKTWTREVESVNKVGYSDGVVDGQNASFQSSFDSGYSQGLTFGLDVGYKLAIEQKSKSLGDKEKLKYPVNMNCQICLDKSQISENVIRINNLQVMKNEENLKENNSQ</sequence>
<accession>A0A6J1MSI6</accession>
<dbReference type="OrthoDB" id="20086at2759"/>
<dbReference type="InterPro" id="IPR019191">
    <property type="entry name" value="Essential_protein_Yae1_N"/>
</dbReference>